<protein>
    <submittedName>
        <fullName evidence="1">Uncharacterized protein</fullName>
    </submittedName>
</protein>
<evidence type="ECO:0000313" key="2">
    <source>
        <dbReference type="Proteomes" id="UP001234178"/>
    </source>
</evidence>
<proteinExistence type="predicted"/>
<name>A0ABR0A1V1_9CRUS</name>
<accession>A0ABR0A1V1</accession>
<gene>
    <name evidence="1" type="ORF">OUZ56_001173</name>
</gene>
<keyword evidence="2" id="KW-1185">Reference proteome</keyword>
<organism evidence="1 2">
    <name type="scientific">Daphnia magna</name>
    <dbReference type="NCBI Taxonomy" id="35525"/>
    <lineage>
        <taxon>Eukaryota</taxon>
        <taxon>Metazoa</taxon>
        <taxon>Ecdysozoa</taxon>
        <taxon>Arthropoda</taxon>
        <taxon>Crustacea</taxon>
        <taxon>Branchiopoda</taxon>
        <taxon>Diplostraca</taxon>
        <taxon>Cladocera</taxon>
        <taxon>Anomopoda</taxon>
        <taxon>Daphniidae</taxon>
        <taxon>Daphnia</taxon>
    </lineage>
</organism>
<dbReference type="Proteomes" id="UP001234178">
    <property type="component" value="Unassembled WGS sequence"/>
</dbReference>
<reference evidence="1 2" key="1">
    <citation type="journal article" date="2023" name="Nucleic Acids Res.">
        <title>The hologenome of Daphnia magna reveals possible DNA methylation and microbiome-mediated evolution of the host genome.</title>
        <authorList>
            <person name="Chaturvedi A."/>
            <person name="Li X."/>
            <person name="Dhandapani V."/>
            <person name="Marshall H."/>
            <person name="Kissane S."/>
            <person name="Cuenca-Cambronero M."/>
            <person name="Asole G."/>
            <person name="Calvet F."/>
            <person name="Ruiz-Romero M."/>
            <person name="Marangio P."/>
            <person name="Guigo R."/>
            <person name="Rago D."/>
            <person name="Mirbahai L."/>
            <person name="Eastwood N."/>
            <person name="Colbourne J.K."/>
            <person name="Zhou J."/>
            <person name="Mallon E."/>
            <person name="Orsini L."/>
        </authorList>
    </citation>
    <scope>NUCLEOTIDE SEQUENCE [LARGE SCALE GENOMIC DNA]</scope>
    <source>
        <strain evidence="1">LRV0_1</strain>
    </source>
</reference>
<dbReference type="EMBL" id="JAOYFB010000036">
    <property type="protein sequence ID" value="KAK4019143.1"/>
    <property type="molecule type" value="Genomic_DNA"/>
</dbReference>
<comment type="caution">
    <text evidence="1">The sequence shown here is derived from an EMBL/GenBank/DDBJ whole genome shotgun (WGS) entry which is preliminary data.</text>
</comment>
<sequence length="59" mass="6560">MAILKVAKFNKLTELRQRSAVPRSTPLCLNSQPLTPQAFVLIDGHPTSKLMNLRESPNS</sequence>
<evidence type="ECO:0000313" key="1">
    <source>
        <dbReference type="EMBL" id="KAK4019143.1"/>
    </source>
</evidence>